<dbReference type="CDD" id="cd23808">
    <property type="entry name" value="UBCc_UBE2W"/>
    <property type="match status" value="1"/>
</dbReference>
<sequence length="150" mass="17457">MLSRAQKRLQREYEEMTKSYGEMFQVRIKDDSMMLWEVSFIGAQGTVFAGEPFTLQFKFDSNYPIESPEVIFLGRYPEHEHVYSNGYICLSILYDEWSPSMRVSSVVLSIQSMLSSATHKSRPKNDAQFSSYANGRSPKSFNWIFEDEKC</sequence>
<dbReference type="InterPro" id="IPR016135">
    <property type="entry name" value="UBQ-conjugating_enzyme/RWD"/>
</dbReference>
<organism evidence="2 3">
    <name type="scientific">Stentor coeruleus</name>
    <dbReference type="NCBI Taxonomy" id="5963"/>
    <lineage>
        <taxon>Eukaryota</taxon>
        <taxon>Sar</taxon>
        <taxon>Alveolata</taxon>
        <taxon>Ciliophora</taxon>
        <taxon>Postciliodesmatophora</taxon>
        <taxon>Heterotrichea</taxon>
        <taxon>Heterotrichida</taxon>
        <taxon>Stentoridae</taxon>
        <taxon>Stentor</taxon>
    </lineage>
</organism>
<accession>A0A1R2BD29</accession>
<dbReference type="EMBL" id="MPUH01000736">
    <property type="protein sequence ID" value="OMJ74681.1"/>
    <property type="molecule type" value="Genomic_DNA"/>
</dbReference>
<dbReference type="PANTHER" id="PTHR24067">
    <property type="entry name" value="UBIQUITIN-CONJUGATING ENZYME E2"/>
    <property type="match status" value="1"/>
</dbReference>
<dbReference type="InterPro" id="IPR050113">
    <property type="entry name" value="Ub_conjugating_enzyme"/>
</dbReference>
<dbReference type="InterPro" id="IPR000608">
    <property type="entry name" value="UBC"/>
</dbReference>
<gene>
    <name evidence="2" type="ORF">SteCoe_26360</name>
</gene>
<evidence type="ECO:0000313" key="3">
    <source>
        <dbReference type="Proteomes" id="UP000187209"/>
    </source>
</evidence>
<dbReference type="PROSITE" id="PS50127">
    <property type="entry name" value="UBC_2"/>
    <property type="match status" value="1"/>
</dbReference>
<proteinExistence type="predicted"/>
<evidence type="ECO:0000259" key="1">
    <source>
        <dbReference type="PROSITE" id="PS50127"/>
    </source>
</evidence>
<evidence type="ECO:0000313" key="2">
    <source>
        <dbReference type="EMBL" id="OMJ74681.1"/>
    </source>
</evidence>
<dbReference type="Gene3D" id="3.10.110.10">
    <property type="entry name" value="Ubiquitin Conjugating Enzyme"/>
    <property type="match status" value="1"/>
</dbReference>
<keyword evidence="3" id="KW-1185">Reference proteome</keyword>
<dbReference type="SUPFAM" id="SSF54495">
    <property type="entry name" value="UBC-like"/>
    <property type="match status" value="1"/>
</dbReference>
<dbReference type="SMART" id="SM00212">
    <property type="entry name" value="UBCc"/>
    <property type="match status" value="1"/>
</dbReference>
<dbReference type="OrthoDB" id="406833at2759"/>
<reference evidence="2 3" key="1">
    <citation type="submission" date="2016-11" db="EMBL/GenBank/DDBJ databases">
        <title>The macronuclear genome of Stentor coeruleus: a giant cell with tiny introns.</title>
        <authorList>
            <person name="Slabodnick M."/>
            <person name="Ruby J.G."/>
            <person name="Reiff S.B."/>
            <person name="Swart E.C."/>
            <person name="Gosai S."/>
            <person name="Prabakaran S."/>
            <person name="Witkowska E."/>
            <person name="Larue G.E."/>
            <person name="Fisher S."/>
            <person name="Freeman R.M."/>
            <person name="Gunawardena J."/>
            <person name="Chu W."/>
            <person name="Stover N.A."/>
            <person name="Gregory B.D."/>
            <person name="Nowacki M."/>
            <person name="Derisi J."/>
            <person name="Roy S.W."/>
            <person name="Marshall W.F."/>
            <person name="Sood P."/>
        </authorList>
    </citation>
    <scope>NUCLEOTIDE SEQUENCE [LARGE SCALE GENOMIC DNA]</scope>
    <source>
        <strain evidence="2">WM001</strain>
    </source>
</reference>
<comment type="caution">
    <text evidence="2">The sequence shown here is derived from an EMBL/GenBank/DDBJ whole genome shotgun (WGS) entry which is preliminary data.</text>
</comment>
<dbReference type="Pfam" id="PF00179">
    <property type="entry name" value="UQ_con"/>
    <property type="match status" value="1"/>
</dbReference>
<dbReference type="AlphaFoldDB" id="A0A1R2BD29"/>
<feature type="domain" description="UBC core" evidence="1">
    <location>
        <begin position="4"/>
        <end position="150"/>
    </location>
</feature>
<name>A0A1R2BD29_9CILI</name>
<dbReference type="Proteomes" id="UP000187209">
    <property type="component" value="Unassembled WGS sequence"/>
</dbReference>
<protein>
    <recommendedName>
        <fullName evidence="1">UBC core domain-containing protein</fullName>
    </recommendedName>
</protein>